<keyword evidence="1" id="KW-0812">Transmembrane</keyword>
<evidence type="ECO:0008006" key="4">
    <source>
        <dbReference type="Google" id="ProtNLM"/>
    </source>
</evidence>
<protein>
    <recommendedName>
        <fullName evidence="4">DUF2550 domain-containing protein</fullName>
    </recommendedName>
</protein>
<reference evidence="2 3" key="1">
    <citation type="submission" date="2021-01" db="EMBL/GenBank/DDBJ databases">
        <title>Whole genome shotgun sequence of Cellulomonas phragmiteti NBRC 110785.</title>
        <authorList>
            <person name="Komaki H."/>
            <person name="Tamura T."/>
        </authorList>
    </citation>
    <scope>NUCLEOTIDE SEQUENCE [LARGE SCALE GENOMIC DNA]</scope>
    <source>
        <strain evidence="2 3">NBRC 110785</strain>
    </source>
</reference>
<evidence type="ECO:0000256" key="1">
    <source>
        <dbReference type="SAM" id="Phobius"/>
    </source>
</evidence>
<gene>
    <name evidence="2" type="ORF">Cph01nite_32590</name>
</gene>
<dbReference type="EMBL" id="BONP01000027">
    <property type="protein sequence ID" value="GIG41497.1"/>
    <property type="molecule type" value="Genomic_DNA"/>
</dbReference>
<dbReference type="InterPro" id="IPR019675">
    <property type="entry name" value="DUF2550"/>
</dbReference>
<sequence>MSGAAWFAVLVASSVLLVGVVGAVWLSRTRALSRRVGSFSCLLVEGDAAGAASSARGVGQYGAVTLYWWRRSSIMPRPARTWSRSSIVVLERTVLPPVPGRPQAVVAHCRVVPSSGGGPREIRLQMSADAYAGFTSWLEATPSRVGKVI</sequence>
<dbReference type="RefSeq" id="WP_203675780.1">
    <property type="nucleotide sequence ID" value="NZ_BONP01000027.1"/>
</dbReference>
<comment type="caution">
    <text evidence="2">The sequence shown here is derived from an EMBL/GenBank/DDBJ whole genome shotgun (WGS) entry which is preliminary data.</text>
</comment>
<keyword evidence="1" id="KW-1133">Transmembrane helix</keyword>
<evidence type="ECO:0000313" key="2">
    <source>
        <dbReference type="EMBL" id="GIG41497.1"/>
    </source>
</evidence>
<keyword evidence="1" id="KW-0472">Membrane</keyword>
<proteinExistence type="predicted"/>
<name>A0ABQ4DR90_9CELL</name>
<evidence type="ECO:0000313" key="3">
    <source>
        <dbReference type="Proteomes" id="UP000614741"/>
    </source>
</evidence>
<dbReference type="Pfam" id="PF10739">
    <property type="entry name" value="DUF2550"/>
    <property type="match status" value="1"/>
</dbReference>
<dbReference type="Proteomes" id="UP000614741">
    <property type="component" value="Unassembled WGS sequence"/>
</dbReference>
<feature type="transmembrane region" description="Helical" evidence="1">
    <location>
        <begin position="6"/>
        <end position="26"/>
    </location>
</feature>
<keyword evidence="3" id="KW-1185">Reference proteome</keyword>
<organism evidence="2 3">
    <name type="scientific">Cellulomonas phragmiteti</name>
    <dbReference type="NCBI Taxonomy" id="478780"/>
    <lineage>
        <taxon>Bacteria</taxon>
        <taxon>Bacillati</taxon>
        <taxon>Actinomycetota</taxon>
        <taxon>Actinomycetes</taxon>
        <taxon>Micrococcales</taxon>
        <taxon>Cellulomonadaceae</taxon>
        <taxon>Cellulomonas</taxon>
    </lineage>
</organism>
<accession>A0ABQ4DR90</accession>